<dbReference type="Gene3D" id="3.30.379.10">
    <property type="entry name" value="Chitobiase/beta-hexosaminidase domain 2-like"/>
    <property type="match status" value="1"/>
</dbReference>
<evidence type="ECO:0000259" key="4">
    <source>
        <dbReference type="Pfam" id="PF12972"/>
    </source>
</evidence>
<feature type="domain" description="Alpha-N-acetylglucosaminidase C-terminal" evidence="4">
    <location>
        <begin position="502"/>
        <end position="752"/>
    </location>
</feature>
<dbReference type="STRING" id="4999.A0A1Y1U9Q4"/>
<dbReference type="EMBL" id="NBSH01000015">
    <property type="protein sequence ID" value="ORX34236.1"/>
    <property type="molecule type" value="Genomic_DNA"/>
</dbReference>
<dbReference type="GeneID" id="33560472"/>
<dbReference type="GO" id="GO:0016787">
    <property type="term" value="F:hydrolase activity"/>
    <property type="evidence" value="ECO:0007669"/>
    <property type="project" value="UniProtKB-KW"/>
</dbReference>
<keyword evidence="6" id="KW-1185">Reference proteome</keyword>
<feature type="domain" description="Alpha-N-acetylglucosaminidase N-terminal" evidence="3">
    <location>
        <begin position="50"/>
        <end position="134"/>
    </location>
</feature>
<organism evidence="5 6">
    <name type="scientific">Kockovaella imperatae</name>
    <dbReference type="NCBI Taxonomy" id="4999"/>
    <lineage>
        <taxon>Eukaryota</taxon>
        <taxon>Fungi</taxon>
        <taxon>Dikarya</taxon>
        <taxon>Basidiomycota</taxon>
        <taxon>Agaricomycotina</taxon>
        <taxon>Tremellomycetes</taxon>
        <taxon>Tremellales</taxon>
        <taxon>Cuniculitremaceae</taxon>
        <taxon>Kockovaella</taxon>
    </lineage>
</organism>
<reference evidence="5 6" key="1">
    <citation type="submission" date="2017-03" db="EMBL/GenBank/DDBJ databases">
        <title>Widespread Adenine N6-methylation of Active Genes in Fungi.</title>
        <authorList>
            <consortium name="DOE Joint Genome Institute"/>
            <person name="Mondo S.J."/>
            <person name="Dannebaum R.O."/>
            <person name="Kuo R.C."/>
            <person name="Louie K.B."/>
            <person name="Bewick A.J."/>
            <person name="Labutti K."/>
            <person name="Haridas S."/>
            <person name="Kuo A."/>
            <person name="Salamov A."/>
            <person name="Ahrendt S.R."/>
            <person name="Lau R."/>
            <person name="Bowen B.P."/>
            <person name="Lipzen A."/>
            <person name="Sullivan W."/>
            <person name="Andreopoulos W.B."/>
            <person name="Clum A."/>
            <person name="Lindquist E."/>
            <person name="Daum C."/>
            <person name="Northen T.R."/>
            <person name="Ramamoorthy G."/>
            <person name="Schmitz R.J."/>
            <person name="Gryganskyi A."/>
            <person name="Culley D."/>
            <person name="Magnuson J."/>
            <person name="James T.Y."/>
            <person name="O'Malley M.A."/>
            <person name="Stajich J.E."/>
            <person name="Spatafora J.W."/>
            <person name="Visel A."/>
            <person name="Grigoriev I.V."/>
        </authorList>
    </citation>
    <scope>NUCLEOTIDE SEQUENCE [LARGE SCALE GENOMIC DNA]</scope>
    <source>
        <strain evidence="5 6">NRRL Y-17943</strain>
    </source>
</reference>
<feature type="domain" description="Alpha-N-acetylglucosaminidase tim-barrel" evidence="2">
    <location>
        <begin position="151"/>
        <end position="493"/>
    </location>
</feature>
<evidence type="ECO:0000259" key="2">
    <source>
        <dbReference type="Pfam" id="PF05089"/>
    </source>
</evidence>
<sequence>MFTPSFSVLSTGILRWLSLFPSHDRGGFPHSAVKVHSSNTIEGEPQGVHAIQALIKRRLPESYHDRFTLHISDDLGGKSNDAFSVIYDQSRSEDQITITASSTCGLSRGVLSFLRDQGADIAWSGDSFQYLPDPSDLRSSDLQGGSWAKWRYFLNVVSLSYTTVWYDFDKWEYLLDWASLHGFNMILALGGQEYIWAEVYKDFGMTENQTLGYFSGPAFQAWQRMGNIHGSWGQNVTREWVEKQWVLQKQLVARMVALGITPILPGFSGFVPQELHELIGGPEFIKASNWNGFSVENSDNHAIDPTWDTWTLVQEAFLKKQQELYGGWTSHYYSIDLYNELQPPSTDLSYLTTNTQSVIRSLRNVDPEAVWVMQGWFFNVDKGSWTEKTVKALLHGAEKDEILILDLTSEASPVWNETESYFDHDWLYCHLMNYGQEQGFYGELTHYVNEIIRSLHTSKSIKGMGLTMEGMSMRGSMNQNELVYELVTDTAWSDGVLNPVEWLKRFIRNRYALRTASSRHAVSLVQEAWRLIAATAYENRNPNLKAVNKAALELVPTPWIIESDLLTYNTSALVESLDLLITAANHDKRLLRVKTFHYDLVDVARQVFMNAGDKMYRTMIASWKHGNQKAEIESAGRSIVDLLKDVNRILGTDDHFLLSSWIADARSWSDDSATQDFYEFQCRNQISIWGTQNVIPWPLDRYASKSWHGVLDPFYADNWEAFYAYLIRHPPEAYNHTDWLVQLSHIEQRWNQLVDGGNRPTVISTSALELIKLARVKWAKWV</sequence>
<evidence type="ECO:0000313" key="6">
    <source>
        <dbReference type="Proteomes" id="UP000193218"/>
    </source>
</evidence>
<dbReference type="PANTHER" id="PTHR12872">
    <property type="entry name" value="ALPHA-N-ACETYLGLUCOSAMINIDASE"/>
    <property type="match status" value="1"/>
</dbReference>
<dbReference type="InterPro" id="IPR024733">
    <property type="entry name" value="NAGLU_tim-barrel"/>
</dbReference>
<dbReference type="AlphaFoldDB" id="A0A1Y1U9Q4"/>
<name>A0A1Y1U9Q4_9TREE</name>
<keyword evidence="1" id="KW-0378">Hydrolase</keyword>
<evidence type="ECO:0000259" key="3">
    <source>
        <dbReference type="Pfam" id="PF12971"/>
    </source>
</evidence>
<dbReference type="InterPro" id="IPR029018">
    <property type="entry name" value="Hex-like_dom2"/>
</dbReference>
<dbReference type="InterPro" id="IPR024240">
    <property type="entry name" value="NAGLU_N"/>
</dbReference>
<dbReference type="InterPro" id="IPR024732">
    <property type="entry name" value="NAGLU_C"/>
</dbReference>
<dbReference type="Proteomes" id="UP000193218">
    <property type="component" value="Unassembled WGS sequence"/>
</dbReference>
<dbReference type="OrthoDB" id="64736at2759"/>
<dbReference type="Gene3D" id="1.20.120.670">
    <property type="entry name" value="N-acetyl-b-d-glucoasminidase"/>
    <property type="match status" value="1"/>
</dbReference>
<dbReference type="Gene3D" id="3.20.20.80">
    <property type="entry name" value="Glycosidases"/>
    <property type="match status" value="1"/>
</dbReference>
<dbReference type="Pfam" id="PF12971">
    <property type="entry name" value="NAGLU_N"/>
    <property type="match status" value="1"/>
</dbReference>
<dbReference type="InParanoid" id="A0A1Y1U9Q4"/>
<dbReference type="PANTHER" id="PTHR12872:SF1">
    <property type="entry name" value="ALPHA-N-ACETYLGLUCOSAMINIDASE"/>
    <property type="match status" value="1"/>
</dbReference>
<dbReference type="InterPro" id="IPR007781">
    <property type="entry name" value="NAGLU"/>
</dbReference>
<proteinExistence type="predicted"/>
<comment type="caution">
    <text evidence="5">The sequence shown here is derived from an EMBL/GenBank/DDBJ whole genome shotgun (WGS) entry which is preliminary data.</text>
</comment>
<dbReference type="Pfam" id="PF12972">
    <property type="entry name" value="NAGLU_C"/>
    <property type="match status" value="1"/>
</dbReference>
<accession>A0A1Y1U9Q4</accession>
<evidence type="ECO:0000256" key="1">
    <source>
        <dbReference type="ARBA" id="ARBA00022801"/>
    </source>
</evidence>
<dbReference type="Pfam" id="PF05089">
    <property type="entry name" value="NAGLU"/>
    <property type="match status" value="1"/>
</dbReference>
<evidence type="ECO:0000313" key="5">
    <source>
        <dbReference type="EMBL" id="ORX34236.1"/>
    </source>
</evidence>
<dbReference type="RefSeq" id="XP_021868514.1">
    <property type="nucleotide sequence ID" value="XM_022018663.1"/>
</dbReference>
<gene>
    <name evidence="5" type="ORF">BD324DRAFT_653504</name>
</gene>
<protein>
    <submittedName>
        <fullName evidence="5">Tim-barrel domain-domain-containing protein</fullName>
    </submittedName>
</protein>